<keyword evidence="2" id="KW-0732">Signal</keyword>
<reference evidence="4 5" key="1">
    <citation type="submission" date="2018-07" db="EMBL/GenBank/DDBJ databases">
        <title>Genomic Encyclopedia of Type Strains, Phase IV (KMG-IV): sequencing the most valuable type-strain genomes for metagenomic binning, comparative biology and taxonomic classification.</title>
        <authorList>
            <person name="Goeker M."/>
        </authorList>
    </citation>
    <scope>NUCLEOTIDE SEQUENCE [LARGE SCALE GENOMIC DNA]</scope>
    <source>
        <strain evidence="4 5">DSM 21634</strain>
    </source>
</reference>
<gene>
    <name evidence="4" type="ORF">DES41_101348</name>
</gene>
<organism evidence="4 5">
    <name type="scientific">Pseudorhodoferax soli</name>
    <dbReference type="NCBI Taxonomy" id="545864"/>
    <lineage>
        <taxon>Bacteria</taxon>
        <taxon>Pseudomonadati</taxon>
        <taxon>Pseudomonadota</taxon>
        <taxon>Betaproteobacteria</taxon>
        <taxon>Burkholderiales</taxon>
        <taxon>Comamonadaceae</taxon>
    </lineage>
</organism>
<dbReference type="SUPFAM" id="SSF54106">
    <property type="entry name" value="LysM domain"/>
    <property type="match status" value="1"/>
</dbReference>
<proteinExistence type="predicted"/>
<dbReference type="Proteomes" id="UP000252884">
    <property type="component" value="Unassembled WGS sequence"/>
</dbReference>
<feature type="compositionally biased region" description="Low complexity" evidence="1">
    <location>
        <begin position="170"/>
        <end position="179"/>
    </location>
</feature>
<feature type="domain" description="LysM" evidence="3">
    <location>
        <begin position="117"/>
        <end position="164"/>
    </location>
</feature>
<dbReference type="OrthoDB" id="8566152at2"/>
<comment type="caution">
    <text evidence="4">The sequence shown here is derived from an EMBL/GenBank/DDBJ whole genome shotgun (WGS) entry which is preliminary data.</text>
</comment>
<accession>A0A368Y646</accession>
<feature type="compositionally biased region" description="Basic and acidic residues" evidence="1">
    <location>
        <begin position="236"/>
        <end position="246"/>
    </location>
</feature>
<feature type="chain" id="PRO_5016769782" evidence="2">
    <location>
        <begin position="28"/>
        <end position="328"/>
    </location>
</feature>
<evidence type="ECO:0000313" key="4">
    <source>
        <dbReference type="EMBL" id="RCW75753.1"/>
    </source>
</evidence>
<feature type="compositionally biased region" description="Pro residues" evidence="1">
    <location>
        <begin position="194"/>
        <end position="226"/>
    </location>
</feature>
<keyword evidence="5" id="KW-1185">Reference proteome</keyword>
<evidence type="ECO:0000256" key="1">
    <source>
        <dbReference type="SAM" id="MobiDB-lite"/>
    </source>
</evidence>
<dbReference type="PROSITE" id="PS51782">
    <property type="entry name" value="LYSM"/>
    <property type="match status" value="1"/>
</dbReference>
<dbReference type="CDD" id="cd00118">
    <property type="entry name" value="LysM"/>
    <property type="match status" value="1"/>
</dbReference>
<dbReference type="SUPFAM" id="SSF48452">
    <property type="entry name" value="TPR-like"/>
    <property type="match status" value="1"/>
</dbReference>
<dbReference type="PRINTS" id="PR01217">
    <property type="entry name" value="PRICHEXTENSN"/>
</dbReference>
<feature type="region of interest" description="Disordered" evidence="1">
    <location>
        <begin position="22"/>
        <end position="54"/>
    </location>
</feature>
<dbReference type="EMBL" id="QPJK01000001">
    <property type="protein sequence ID" value="RCW75753.1"/>
    <property type="molecule type" value="Genomic_DNA"/>
</dbReference>
<dbReference type="SMART" id="SM00257">
    <property type="entry name" value="LysM"/>
    <property type="match status" value="1"/>
</dbReference>
<evidence type="ECO:0000256" key="2">
    <source>
        <dbReference type="SAM" id="SignalP"/>
    </source>
</evidence>
<name>A0A368Y646_9BURK</name>
<dbReference type="Pfam" id="PF01476">
    <property type="entry name" value="LysM"/>
    <property type="match status" value="1"/>
</dbReference>
<feature type="compositionally biased region" description="Pro residues" evidence="1">
    <location>
        <begin position="22"/>
        <end position="50"/>
    </location>
</feature>
<evidence type="ECO:0000313" key="5">
    <source>
        <dbReference type="Proteomes" id="UP000252884"/>
    </source>
</evidence>
<dbReference type="AlphaFoldDB" id="A0A368Y646"/>
<dbReference type="Gene3D" id="3.10.350.10">
    <property type="entry name" value="LysM domain"/>
    <property type="match status" value="1"/>
</dbReference>
<dbReference type="RefSeq" id="WP_114465342.1">
    <property type="nucleotide sequence ID" value="NZ_QPJK01000001.1"/>
</dbReference>
<dbReference type="InterPro" id="IPR011990">
    <property type="entry name" value="TPR-like_helical_dom_sf"/>
</dbReference>
<evidence type="ECO:0000259" key="3">
    <source>
        <dbReference type="PROSITE" id="PS51782"/>
    </source>
</evidence>
<dbReference type="PROSITE" id="PS51257">
    <property type="entry name" value="PROKAR_LIPOPROTEIN"/>
    <property type="match status" value="1"/>
</dbReference>
<dbReference type="InterPro" id="IPR018392">
    <property type="entry name" value="LysM"/>
</dbReference>
<feature type="region of interest" description="Disordered" evidence="1">
    <location>
        <begin position="161"/>
        <end position="246"/>
    </location>
</feature>
<dbReference type="Gene3D" id="1.25.40.10">
    <property type="entry name" value="Tetratricopeptide repeat domain"/>
    <property type="match status" value="1"/>
</dbReference>
<feature type="signal peptide" evidence="2">
    <location>
        <begin position="1"/>
        <end position="27"/>
    </location>
</feature>
<dbReference type="InterPro" id="IPR036779">
    <property type="entry name" value="LysM_dom_sf"/>
</dbReference>
<protein>
    <submittedName>
        <fullName evidence="4">LysM domain-containing protein</fullName>
    </submittedName>
</protein>
<sequence length="328" mass="34543">MPKPSLVFVAVLVLLAGCAAPPSPAPAPVPTMPAAPPPPPEPEPPPPRAPQRPATAAEAAQAQKIARAVIDLLEAGKEDEARAELERALALDFNNKLAVNLMRQITMDPAELGRESFNYTVRPSDTLSRIAQRFLNDLYAFYILARYNGLSVPKQISSGQVLRIPGRPPAGGTAAAPEPTARPPAPAPSRAAPAPAPPPAPAEPPAAAPAPVPQPPAAPAPAPEPSPGEQALRSAEAAERAGQAERALAEYERAAALDQPGAKARADAARKRLVERHSLAARSAFARQDLAGAIRGWDRVLELEPANETARLERQKAQQLQERADKLK</sequence>